<protein>
    <submittedName>
        <fullName evidence="2">Uncharacterized protein</fullName>
    </submittedName>
</protein>
<gene>
    <name evidence="2" type="ORF">SAMN05216249_12620</name>
</gene>
<proteinExistence type="predicted"/>
<dbReference type="RefSeq" id="WP_092874612.1">
    <property type="nucleotide sequence ID" value="NZ_FOJY01000026.1"/>
</dbReference>
<dbReference type="OrthoDB" id="1778707at2"/>
<evidence type="ECO:0000313" key="3">
    <source>
        <dbReference type="Proteomes" id="UP000198838"/>
    </source>
</evidence>
<reference evidence="2 3" key="1">
    <citation type="submission" date="2016-10" db="EMBL/GenBank/DDBJ databases">
        <authorList>
            <person name="de Groot N.N."/>
        </authorList>
    </citation>
    <scope>NUCLEOTIDE SEQUENCE [LARGE SCALE GENOMIC DNA]</scope>
    <source>
        <strain evidence="2 3">DSM 5522</strain>
    </source>
</reference>
<dbReference type="AlphaFoldDB" id="A0A1I1AF57"/>
<keyword evidence="3" id="KW-1185">Reference proteome</keyword>
<evidence type="ECO:0000256" key="1">
    <source>
        <dbReference type="SAM" id="MobiDB-lite"/>
    </source>
</evidence>
<dbReference type="Proteomes" id="UP000198838">
    <property type="component" value="Unassembled WGS sequence"/>
</dbReference>
<feature type="compositionally biased region" description="Basic and acidic residues" evidence="1">
    <location>
        <begin position="22"/>
        <end position="38"/>
    </location>
</feature>
<evidence type="ECO:0000313" key="2">
    <source>
        <dbReference type="EMBL" id="SFB36655.1"/>
    </source>
</evidence>
<dbReference type="Pfam" id="PF19498">
    <property type="entry name" value="DUF6033"/>
    <property type="match status" value="1"/>
</dbReference>
<feature type="region of interest" description="Disordered" evidence="1">
    <location>
        <begin position="20"/>
        <end position="51"/>
    </location>
</feature>
<dbReference type="InterPro" id="IPR046097">
    <property type="entry name" value="DUF6033"/>
</dbReference>
<feature type="region of interest" description="Disordered" evidence="1">
    <location>
        <begin position="196"/>
        <end position="245"/>
    </location>
</feature>
<name>A0A1I1AF57_9FIRM</name>
<accession>A0A1I1AF57</accession>
<dbReference type="EMBL" id="FOJY01000026">
    <property type="protein sequence ID" value="SFB36655.1"/>
    <property type="molecule type" value="Genomic_DNA"/>
</dbReference>
<sequence>MAGFSGIAAYQQTNQTYYAKNKATERTKTPASKSDKTDSTSGNSDSKVEIKSWSPIDTESLLVPRQTDYGNTIGDVKLSDKAADYLNKLKSKFHNMEFITVSEDMKAQVQQNAAAYGNSSKMVVLINEEKLERMATDESFRKKYEGIIAMSQSKMETAKNSLTSSGASIKNFGMSVDSDGNESFFATVEKSQDLQKERIEKKAAQKKEEKAKEKKKAEKKAREERIEKAKDKKAKSEDIKDTKETEKIDDKEYLSFEADSLDDLLSKVREYSYDISASKVMTDTEKMLGGRVDYMG</sequence>
<organism evidence="2 3">
    <name type="scientific">Acetitomaculum ruminis DSM 5522</name>
    <dbReference type="NCBI Taxonomy" id="1120918"/>
    <lineage>
        <taxon>Bacteria</taxon>
        <taxon>Bacillati</taxon>
        <taxon>Bacillota</taxon>
        <taxon>Clostridia</taxon>
        <taxon>Lachnospirales</taxon>
        <taxon>Lachnospiraceae</taxon>
        <taxon>Acetitomaculum</taxon>
    </lineage>
</organism>